<accession>A0ABS6N9E6</accession>
<keyword evidence="3" id="KW-0479">Metal-binding</keyword>
<sequence length="212" mass="22983">MSETRLRDDIARLAKSLFDRGLTFGSTGNISVRLEDGWLMTPTGSSMGDLDPAAISKLDARGNHVSGDKPTKEAFLHNAMYDCRPRAGAIVHLHSTHSVAVSCLCGIDHANVLPPLTAYYAMRVGTLPLVPYYPPGDVDLAKAVREMASDHHAVLLANHGPVVAGKSLRDAVYATEELEETARLFLMLQGYQTRPLTAAQVAELAERFPVEC</sequence>
<dbReference type="SMART" id="SM01007">
    <property type="entry name" value="Aldolase_II"/>
    <property type="match status" value="1"/>
</dbReference>
<organism evidence="8 9">
    <name type="scientific">Thalassococcus arenae</name>
    <dbReference type="NCBI Taxonomy" id="2851652"/>
    <lineage>
        <taxon>Bacteria</taxon>
        <taxon>Pseudomonadati</taxon>
        <taxon>Pseudomonadota</taxon>
        <taxon>Alphaproteobacteria</taxon>
        <taxon>Rhodobacterales</taxon>
        <taxon>Roseobacteraceae</taxon>
        <taxon>Thalassococcus</taxon>
    </lineage>
</organism>
<feature type="domain" description="Class II aldolase/adducin N-terminal" evidence="7">
    <location>
        <begin position="8"/>
        <end position="186"/>
    </location>
</feature>
<evidence type="ECO:0000313" key="8">
    <source>
        <dbReference type="EMBL" id="MBV2360635.1"/>
    </source>
</evidence>
<dbReference type="EMBL" id="JAHRWL010000002">
    <property type="protein sequence ID" value="MBV2360635.1"/>
    <property type="molecule type" value="Genomic_DNA"/>
</dbReference>
<dbReference type="Pfam" id="PF00596">
    <property type="entry name" value="Aldolase_II"/>
    <property type="match status" value="1"/>
</dbReference>
<dbReference type="NCBIfam" id="NF006000">
    <property type="entry name" value="PRK08130.1"/>
    <property type="match status" value="1"/>
</dbReference>
<dbReference type="GO" id="GO:0016829">
    <property type="term" value="F:lyase activity"/>
    <property type="evidence" value="ECO:0007669"/>
    <property type="project" value="UniProtKB-KW"/>
</dbReference>
<dbReference type="NCBIfam" id="NF043034">
    <property type="entry name" value="OxoTetrPhDc"/>
    <property type="match status" value="1"/>
</dbReference>
<evidence type="ECO:0000256" key="3">
    <source>
        <dbReference type="ARBA" id="ARBA00022723"/>
    </source>
</evidence>
<evidence type="ECO:0000256" key="5">
    <source>
        <dbReference type="ARBA" id="ARBA00023239"/>
    </source>
</evidence>
<comment type="cofactor">
    <cofactor evidence="1">
        <name>Zn(2+)</name>
        <dbReference type="ChEBI" id="CHEBI:29105"/>
    </cofactor>
</comment>
<keyword evidence="5 8" id="KW-0456">Lyase</keyword>
<evidence type="ECO:0000259" key="7">
    <source>
        <dbReference type="SMART" id="SM01007"/>
    </source>
</evidence>
<dbReference type="EC" id="4.1.2.-" evidence="8"/>
<gene>
    <name evidence="8" type="ORF">KUH32_12685</name>
</gene>
<evidence type="ECO:0000256" key="6">
    <source>
        <dbReference type="ARBA" id="ARBA00023277"/>
    </source>
</evidence>
<comment type="caution">
    <text evidence="8">The sequence shown here is derived from an EMBL/GenBank/DDBJ whole genome shotgun (WGS) entry which is preliminary data.</text>
</comment>
<evidence type="ECO:0000256" key="1">
    <source>
        <dbReference type="ARBA" id="ARBA00001947"/>
    </source>
</evidence>
<evidence type="ECO:0000256" key="2">
    <source>
        <dbReference type="ARBA" id="ARBA00010037"/>
    </source>
</evidence>
<keyword evidence="9" id="KW-1185">Reference proteome</keyword>
<name>A0ABS6N9E6_9RHOB</name>
<reference evidence="8" key="1">
    <citation type="submission" date="2021-06" db="EMBL/GenBank/DDBJ databases">
        <title>Thalassococcus sp. CAU 1522 isolated from sea sand, Republic of Korea.</title>
        <authorList>
            <person name="Kim W."/>
        </authorList>
    </citation>
    <scope>NUCLEOTIDE SEQUENCE</scope>
    <source>
        <strain evidence="8">CAU 1522</strain>
    </source>
</reference>
<evidence type="ECO:0000256" key="4">
    <source>
        <dbReference type="ARBA" id="ARBA00022833"/>
    </source>
</evidence>
<proteinExistence type="inferred from homology"/>
<dbReference type="PANTHER" id="PTHR22789">
    <property type="entry name" value="FUCULOSE PHOSPHATE ALDOLASE"/>
    <property type="match status" value="1"/>
</dbReference>
<evidence type="ECO:0000313" key="9">
    <source>
        <dbReference type="Proteomes" id="UP001166293"/>
    </source>
</evidence>
<comment type="similarity">
    <text evidence="2">Belongs to the aldolase class II family. AraD/FucA subfamily.</text>
</comment>
<dbReference type="RefSeq" id="WP_217778914.1">
    <property type="nucleotide sequence ID" value="NZ_JAHRWL010000002.1"/>
</dbReference>
<dbReference type="InterPro" id="IPR050013">
    <property type="entry name" value="OtnC"/>
</dbReference>
<protein>
    <submittedName>
        <fullName evidence="8">Aldolase</fullName>
        <ecNumber evidence="8">4.1.2.-</ecNumber>
    </submittedName>
</protein>
<dbReference type="Proteomes" id="UP001166293">
    <property type="component" value="Unassembled WGS sequence"/>
</dbReference>
<keyword evidence="4" id="KW-0862">Zinc</keyword>
<dbReference type="InterPro" id="IPR050197">
    <property type="entry name" value="Aldolase_class_II_sugar_metab"/>
</dbReference>
<keyword evidence="6" id="KW-0119">Carbohydrate metabolism</keyword>
<dbReference type="InterPro" id="IPR001303">
    <property type="entry name" value="Aldolase_II/adducin_N"/>
</dbReference>
<dbReference type="PANTHER" id="PTHR22789:SF0">
    <property type="entry name" value="3-OXO-TETRONATE 4-PHOSPHATE DECARBOXYLASE-RELATED"/>
    <property type="match status" value="1"/>
</dbReference>